<gene>
    <name evidence="1" type="ORF">H4S07_002856</name>
</gene>
<name>A0ACC1LJ88_9FUNG</name>
<evidence type="ECO:0000313" key="2">
    <source>
        <dbReference type="Proteomes" id="UP001140096"/>
    </source>
</evidence>
<sequence>MDMQSTDLLCRSPDMTADVTPYEIGAGKNLRLTWANDMKISPYQDIAAMGPCAFWIAPRNSTGVGKVWSKIYEYDNDGTDSATWCSESINAKGLFDIVIPSNIPSGEYILRSEIVDLTNAYVSNYDDFTMGPRVYSGCVVIDVTGGDDTPLKNPVSILDVYKPYNKTPMFLKNAKAAGFKLPGPAPYTT</sequence>
<proteinExistence type="predicted"/>
<organism evidence="1 2">
    <name type="scientific">Coemansia furcata</name>
    <dbReference type="NCBI Taxonomy" id="417177"/>
    <lineage>
        <taxon>Eukaryota</taxon>
        <taxon>Fungi</taxon>
        <taxon>Fungi incertae sedis</taxon>
        <taxon>Zoopagomycota</taxon>
        <taxon>Kickxellomycotina</taxon>
        <taxon>Kickxellomycetes</taxon>
        <taxon>Kickxellales</taxon>
        <taxon>Kickxellaceae</taxon>
        <taxon>Coemansia</taxon>
    </lineage>
</organism>
<dbReference type="EMBL" id="JANBUP010000800">
    <property type="protein sequence ID" value="KAJ2810116.1"/>
    <property type="molecule type" value="Genomic_DNA"/>
</dbReference>
<comment type="caution">
    <text evidence="1">The sequence shown here is derived from an EMBL/GenBank/DDBJ whole genome shotgun (WGS) entry which is preliminary data.</text>
</comment>
<reference evidence="1" key="1">
    <citation type="submission" date="2022-07" db="EMBL/GenBank/DDBJ databases">
        <title>Phylogenomic reconstructions and comparative analyses of Kickxellomycotina fungi.</title>
        <authorList>
            <person name="Reynolds N.K."/>
            <person name="Stajich J.E."/>
            <person name="Barry K."/>
            <person name="Grigoriev I.V."/>
            <person name="Crous P."/>
            <person name="Smith M.E."/>
        </authorList>
    </citation>
    <scope>NUCLEOTIDE SEQUENCE</scope>
    <source>
        <strain evidence="1">CBS 102833</strain>
    </source>
</reference>
<keyword evidence="2" id="KW-1185">Reference proteome</keyword>
<dbReference type="Proteomes" id="UP001140096">
    <property type="component" value="Unassembled WGS sequence"/>
</dbReference>
<accession>A0ACC1LJ88</accession>
<protein>
    <submittedName>
        <fullName evidence="1">Uncharacterized protein</fullName>
    </submittedName>
</protein>
<evidence type="ECO:0000313" key="1">
    <source>
        <dbReference type="EMBL" id="KAJ2810116.1"/>
    </source>
</evidence>
<feature type="non-terminal residue" evidence="1">
    <location>
        <position position="189"/>
    </location>
</feature>